<gene>
    <name evidence="1" type="ORF">DSO57_1003889</name>
</gene>
<comment type="caution">
    <text evidence="1">The sequence shown here is derived from an EMBL/GenBank/DDBJ whole genome shotgun (WGS) entry which is preliminary data.</text>
</comment>
<organism evidence="1 2">
    <name type="scientific">Entomophthora muscae</name>
    <dbReference type="NCBI Taxonomy" id="34485"/>
    <lineage>
        <taxon>Eukaryota</taxon>
        <taxon>Fungi</taxon>
        <taxon>Fungi incertae sedis</taxon>
        <taxon>Zoopagomycota</taxon>
        <taxon>Entomophthoromycotina</taxon>
        <taxon>Entomophthoromycetes</taxon>
        <taxon>Entomophthorales</taxon>
        <taxon>Entomophthoraceae</taxon>
        <taxon>Entomophthora</taxon>
    </lineage>
</organism>
<dbReference type="Proteomes" id="UP001165960">
    <property type="component" value="Unassembled WGS sequence"/>
</dbReference>
<evidence type="ECO:0000313" key="2">
    <source>
        <dbReference type="Proteomes" id="UP001165960"/>
    </source>
</evidence>
<protein>
    <submittedName>
        <fullName evidence="1">Uncharacterized protein</fullName>
    </submittedName>
</protein>
<name>A0ACC2RN72_9FUNG</name>
<keyword evidence="2" id="KW-1185">Reference proteome</keyword>
<reference evidence="1" key="1">
    <citation type="submission" date="2022-04" db="EMBL/GenBank/DDBJ databases">
        <title>Genome of the entomopathogenic fungus Entomophthora muscae.</title>
        <authorList>
            <person name="Elya C."/>
            <person name="Lovett B.R."/>
            <person name="Lee E."/>
            <person name="Macias A.M."/>
            <person name="Hajek A.E."/>
            <person name="De Bivort B.L."/>
            <person name="Kasson M.T."/>
            <person name="De Fine Licht H.H."/>
            <person name="Stajich J.E."/>
        </authorList>
    </citation>
    <scope>NUCLEOTIDE SEQUENCE</scope>
    <source>
        <strain evidence="1">Berkeley</strain>
    </source>
</reference>
<evidence type="ECO:0000313" key="1">
    <source>
        <dbReference type="EMBL" id="KAJ9051540.1"/>
    </source>
</evidence>
<proteinExistence type="predicted"/>
<dbReference type="EMBL" id="QTSX02007109">
    <property type="protein sequence ID" value="KAJ9051540.1"/>
    <property type="molecule type" value="Genomic_DNA"/>
</dbReference>
<accession>A0ACC2RN72</accession>
<sequence>MVKLGWIALVGGVVGHSWLDCIGFDIPYHGGPQFFSNDFYKYCAGFGRGYPGRENRDINTIYTVAVVGRGKPNPETTRVCGAVGSTMQYSSRFPMLKTKAGTRLKFWYQLDNHRENTMVHIIGSNQPWRQISTYADQLRAGDVFAYPFTQNCINLSNDNSWCTAIWTLPSYMPPGIYSYVWNWRMDSTAEGEEYNTCFDIEILP</sequence>